<dbReference type="PANTHER" id="PTHR24095">
    <property type="entry name" value="ACETYL-COENZYME A SYNTHETASE"/>
    <property type="match status" value="1"/>
</dbReference>
<feature type="domain" description="Acetyl-coenzyme A synthetase N-terminal" evidence="1">
    <location>
        <begin position="39"/>
        <end position="90"/>
    </location>
</feature>
<evidence type="ECO:0000313" key="2">
    <source>
        <dbReference type="EMBL" id="KAL0170056.1"/>
    </source>
</evidence>
<dbReference type="InterPro" id="IPR042099">
    <property type="entry name" value="ANL_N_sf"/>
</dbReference>
<dbReference type="PANTHER" id="PTHR24095:SF110">
    <property type="entry name" value="ACETYL-COENZYME A SYNTHETASE 2-LIKE, MITOCHONDRIAL"/>
    <property type="match status" value="1"/>
</dbReference>
<evidence type="ECO:0000259" key="1">
    <source>
        <dbReference type="Pfam" id="PF16177"/>
    </source>
</evidence>
<feature type="non-terminal residue" evidence="2">
    <location>
        <position position="1"/>
    </location>
</feature>
<dbReference type="Gene3D" id="3.40.50.12780">
    <property type="entry name" value="N-terminal domain of ligase-like"/>
    <property type="match status" value="1"/>
</dbReference>
<gene>
    <name evidence="2" type="ORF">M9458_034652</name>
</gene>
<organism evidence="2 3">
    <name type="scientific">Cirrhinus mrigala</name>
    <name type="common">Mrigala</name>
    <dbReference type="NCBI Taxonomy" id="683832"/>
    <lineage>
        <taxon>Eukaryota</taxon>
        <taxon>Metazoa</taxon>
        <taxon>Chordata</taxon>
        <taxon>Craniata</taxon>
        <taxon>Vertebrata</taxon>
        <taxon>Euteleostomi</taxon>
        <taxon>Actinopterygii</taxon>
        <taxon>Neopterygii</taxon>
        <taxon>Teleostei</taxon>
        <taxon>Ostariophysi</taxon>
        <taxon>Cypriniformes</taxon>
        <taxon>Cyprinidae</taxon>
        <taxon>Labeoninae</taxon>
        <taxon>Labeonini</taxon>
        <taxon>Cirrhinus</taxon>
    </lineage>
</organism>
<dbReference type="EMBL" id="JAMKFB020000017">
    <property type="protein sequence ID" value="KAL0170056.1"/>
    <property type="molecule type" value="Genomic_DNA"/>
</dbReference>
<dbReference type="Pfam" id="PF16177">
    <property type="entry name" value="ACAS_N"/>
    <property type="match status" value="1"/>
</dbReference>
<reference evidence="2 3" key="1">
    <citation type="submission" date="2024-05" db="EMBL/GenBank/DDBJ databases">
        <title>Genome sequencing and assembly of Indian major carp, Cirrhinus mrigala (Hamilton, 1822).</title>
        <authorList>
            <person name="Mohindra V."/>
            <person name="Chowdhury L.M."/>
            <person name="Lal K."/>
            <person name="Jena J.K."/>
        </authorList>
    </citation>
    <scope>NUCLEOTIDE SEQUENCE [LARGE SCALE GENOMIC DNA]</scope>
    <source>
        <strain evidence="2">CM1030</strain>
        <tissue evidence="2">Blood</tissue>
    </source>
</reference>
<dbReference type="AlphaFoldDB" id="A0ABD0PAT2"/>
<dbReference type="Proteomes" id="UP001529510">
    <property type="component" value="Unassembled WGS sequence"/>
</dbReference>
<accession>A0ABD0PAT2</accession>
<feature type="non-terminal residue" evidence="2">
    <location>
        <position position="90"/>
    </location>
</feature>
<sequence length="90" mass="10022">GNVIFMNKKCLRKSVVFISRCHASAAQPDLSSHLAGRSYADLYELSIKDPETFWGSIAKERLAWTKPFNQVADCDLSSGKISWFLGGQLN</sequence>
<proteinExistence type="predicted"/>
<evidence type="ECO:0000313" key="3">
    <source>
        <dbReference type="Proteomes" id="UP001529510"/>
    </source>
</evidence>
<name>A0ABD0PAT2_CIRMR</name>
<protein>
    <recommendedName>
        <fullName evidence="1">Acetyl-coenzyme A synthetase N-terminal domain-containing protein</fullName>
    </recommendedName>
</protein>
<comment type="caution">
    <text evidence="2">The sequence shown here is derived from an EMBL/GenBank/DDBJ whole genome shotgun (WGS) entry which is preliminary data.</text>
</comment>
<dbReference type="InterPro" id="IPR032387">
    <property type="entry name" value="ACAS_N"/>
</dbReference>
<keyword evidence="3" id="KW-1185">Reference proteome</keyword>